<evidence type="ECO:0000259" key="2">
    <source>
        <dbReference type="SMART" id="SM00939"/>
    </source>
</evidence>
<dbReference type="InterPro" id="IPR005674">
    <property type="entry name" value="CocE/Ser_esterase"/>
</dbReference>
<evidence type="ECO:0000313" key="4">
    <source>
        <dbReference type="Proteomes" id="UP001179361"/>
    </source>
</evidence>
<dbReference type="InterPro" id="IPR013736">
    <property type="entry name" value="Xaa-Pro_dipept_C"/>
</dbReference>
<dbReference type="NCBIfam" id="TIGR00976">
    <property type="entry name" value="CocE_NonD"/>
    <property type="match status" value="1"/>
</dbReference>
<reference evidence="3" key="1">
    <citation type="submission" date="2021-11" db="EMBL/GenBank/DDBJ databases">
        <title>The complete genome of Massilia sp sp. G4R7.</title>
        <authorList>
            <person name="Liu L."/>
            <person name="Yue J."/>
            <person name="Yuan J."/>
            <person name="Yang F."/>
            <person name="Li L."/>
        </authorList>
    </citation>
    <scope>NUCLEOTIDE SEQUENCE</scope>
    <source>
        <strain evidence="3">G4R7</strain>
    </source>
</reference>
<dbReference type="Gene3D" id="2.60.120.260">
    <property type="entry name" value="Galactose-binding domain-like"/>
    <property type="match status" value="1"/>
</dbReference>
<dbReference type="SMART" id="SM00939">
    <property type="entry name" value="PepX_C"/>
    <property type="match status" value="1"/>
</dbReference>
<dbReference type="SUPFAM" id="SSF49785">
    <property type="entry name" value="Galactose-binding domain-like"/>
    <property type="match status" value="1"/>
</dbReference>
<dbReference type="InterPro" id="IPR000383">
    <property type="entry name" value="Xaa-Pro-like_dom"/>
</dbReference>
<comment type="caution">
    <text evidence="3">The sequence shown here is derived from an EMBL/GenBank/DDBJ whole genome shotgun (WGS) entry which is preliminary data.</text>
</comment>
<dbReference type="InterPro" id="IPR008979">
    <property type="entry name" value="Galactose-bd-like_sf"/>
</dbReference>
<evidence type="ECO:0000313" key="3">
    <source>
        <dbReference type="EMBL" id="MCD2518862.1"/>
    </source>
</evidence>
<proteinExistence type="predicted"/>
<dbReference type="SUPFAM" id="SSF53474">
    <property type="entry name" value="alpha/beta-Hydrolases"/>
    <property type="match status" value="1"/>
</dbReference>
<organism evidence="3 4">
    <name type="scientific">Massilia phyllostachyos</name>
    <dbReference type="NCBI Taxonomy" id="2898585"/>
    <lineage>
        <taxon>Bacteria</taxon>
        <taxon>Pseudomonadati</taxon>
        <taxon>Pseudomonadota</taxon>
        <taxon>Betaproteobacteria</taxon>
        <taxon>Burkholderiales</taxon>
        <taxon>Oxalobacteraceae</taxon>
        <taxon>Telluria group</taxon>
        <taxon>Massilia</taxon>
    </lineage>
</organism>
<dbReference type="RefSeq" id="WP_231060136.1">
    <property type="nucleotide sequence ID" value="NZ_JAJNOC010000009.1"/>
</dbReference>
<feature type="domain" description="Xaa-Pro dipeptidyl-peptidase C-terminal" evidence="2">
    <location>
        <begin position="309"/>
        <end position="571"/>
    </location>
</feature>
<dbReference type="InterPro" id="IPR029058">
    <property type="entry name" value="AB_hydrolase_fold"/>
</dbReference>
<protein>
    <submittedName>
        <fullName evidence="3">CocE/NonD family hydrolase</fullName>
    </submittedName>
</protein>
<gene>
    <name evidence="3" type="ORF">LQ564_21415</name>
</gene>
<evidence type="ECO:0000256" key="1">
    <source>
        <dbReference type="ARBA" id="ARBA00022801"/>
    </source>
</evidence>
<dbReference type="Proteomes" id="UP001179361">
    <property type="component" value="Unassembled WGS sequence"/>
</dbReference>
<keyword evidence="4" id="KW-1185">Reference proteome</keyword>
<name>A0ABS8QAT4_9BURK</name>
<dbReference type="Pfam" id="PF08530">
    <property type="entry name" value="PepX_C"/>
    <property type="match status" value="1"/>
</dbReference>
<dbReference type="Gene3D" id="1.10.3020.10">
    <property type="entry name" value="alpha-amino acid ester hydrolase ( Helical cap domain)"/>
    <property type="match status" value="1"/>
</dbReference>
<keyword evidence="1 3" id="KW-0378">Hydrolase</keyword>
<dbReference type="Pfam" id="PF02129">
    <property type="entry name" value="Peptidase_S15"/>
    <property type="match status" value="1"/>
</dbReference>
<dbReference type="GO" id="GO:0016787">
    <property type="term" value="F:hydrolase activity"/>
    <property type="evidence" value="ECO:0007669"/>
    <property type="project" value="UniProtKB-KW"/>
</dbReference>
<dbReference type="EMBL" id="JAJNOC010000009">
    <property type="protein sequence ID" value="MCD2518862.1"/>
    <property type="molecule type" value="Genomic_DNA"/>
</dbReference>
<accession>A0ABS8QAT4</accession>
<sequence length="580" mass="65518">MIPMRDGARLHTRIFVPAGARTALPILFLRTPYGIDDSAQAIESRYKELFDDGYIFAFQDIRGKFGSEGDFVMLRPARKAGDSKGLDEGTDAYDSIEWMLKNVPANNGKVGMLGNSYLGWTSVMASLEPHPALKAIAPMASPADMWLGDDFYHNGAFRLSYGFEYAYMMEDGKGNSQFAFDRYDTYTWYLGLGSLANVNRDIFRNRITTWNDFTAHPDYDAFWKRRSFALDTPELKVPTLNVAGWWDQEDFYGPMKIYETLEKRDKRGLNFLVVGPWKHGGARVGPGDSLGAIGFDSATAKYYRERIEIPWFAYHLKGQGKLDLPEALTFEAGSNQWRRWDTWPPKAGVEQRKLYFGADRSLSFSAPNNDAEAFDSFVADPAHPVPYRHRPIQATYFPGGSAWSTWLVEDQRFVDGRPDVLTWESAPLANDLTIAGSVTANLFASTTGSDADWVVKLIDVHPEHMPGNWPMSGFQLMVSSEVFRGRYRQGFDKPVAIQSGAVLPYAFSLHTQNYTFRKGHRVMVQVQSSWFPLIDRNPQTFVPNIFTAKDSDFRPATHRVYRSASHPSHVSIPVVSSPSR</sequence>
<dbReference type="Gene3D" id="3.40.50.1820">
    <property type="entry name" value="alpha/beta hydrolase"/>
    <property type="match status" value="1"/>
</dbReference>